<gene>
    <name evidence="6" type="ORF">JAAARDRAFT_189418</name>
</gene>
<comment type="similarity">
    <text evidence="4">Belongs to the metallo-dependent hydrolases superfamily.</text>
</comment>
<dbReference type="SUPFAM" id="SSF51556">
    <property type="entry name" value="Metallo-dependent hydrolases"/>
    <property type="match status" value="1"/>
</dbReference>
<keyword evidence="7" id="KW-1185">Reference proteome</keyword>
<dbReference type="OrthoDB" id="2832284at2759"/>
<dbReference type="GO" id="GO:0019748">
    <property type="term" value="P:secondary metabolic process"/>
    <property type="evidence" value="ECO:0007669"/>
    <property type="project" value="TreeGrafter"/>
</dbReference>
<keyword evidence="1" id="KW-0479">Metal-binding</keyword>
<keyword evidence="2" id="KW-0862">Zinc</keyword>
<sequence>MLILRVMWLNLGGRNSPVEPHINQARIDTHVHTIPPTYASAVNKAGGEPSGWQLPSWSPSSAIRSANHNGVAISILSVTSPGPAVLGSGEDGRRLARECNDWCEDMVNEGKENRERFRYFASLPSWEDVDGTVKEIEYAFEKTSALGVVVMTSYGDRSASALSRKLEQLSQERHAQLDFSATLSSSPFGRSSPLTTPLYSSTYNHEYYTPHNSFLPPPTSNRLPPRNNPHSSRPRGTLPFLFDRAVACADIPIEDFRKFYLDTALGTSPAQIEGLLKFTTPDKLLFGTDFPYALDEGMTNHTSQLNDFLDTPRGKQWALVNRENVVKMFGERLNL</sequence>
<evidence type="ECO:0000256" key="5">
    <source>
        <dbReference type="SAM" id="MobiDB-lite"/>
    </source>
</evidence>
<dbReference type="HOGENOM" id="CLU_039329_2_1_1"/>
<evidence type="ECO:0008006" key="8">
    <source>
        <dbReference type="Google" id="ProtNLM"/>
    </source>
</evidence>
<organism evidence="6 7">
    <name type="scientific">Jaapia argillacea MUCL 33604</name>
    <dbReference type="NCBI Taxonomy" id="933084"/>
    <lineage>
        <taxon>Eukaryota</taxon>
        <taxon>Fungi</taxon>
        <taxon>Dikarya</taxon>
        <taxon>Basidiomycota</taxon>
        <taxon>Agaricomycotina</taxon>
        <taxon>Agaricomycetes</taxon>
        <taxon>Agaricomycetidae</taxon>
        <taxon>Jaapiales</taxon>
        <taxon>Jaapiaceae</taxon>
        <taxon>Jaapia</taxon>
    </lineage>
</organism>
<feature type="region of interest" description="Disordered" evidence="5">
    <location>
        <begin position="210"/>
        <end position="235"/>
    </location>
</feature>
<dbReference type="STRING" id="933084.A0A067Q4Z5"/>
<evidence type="ECO:0000256" key="1">
    <source>
        <dbReference type="ARBA" id="ARBA00022723"/>
    </source>
</evidence>
<dbReference type="GO" id="GO:0016831">
    <property type="term" value="F:carboxy-lyase activity"/>
    <property type="evidence" value="ECO:0007669"/>
    <property type="project" value="UniProtKB-KW"/>
</dbReference>
<dbReference type="InterPro" id="IPR032466">
    <property type="entry name" value="Metal_Hydrolase"/>
</dbReference>
<proteinExistence type="inferred from homology"/>
<dbReference type="PANTHER" id="PTHR21240:SF29">
    <property type="entry name" value="AMIDOHYDROLASE-RELATED DOMAIN-CONTAINING PROTEIN"/>
    <property type="match status" value="1"/>
</dbReference>
<keyword evidence="3 4" id="KW-0456">Lyase</keyword>
<evidence type="ECO:0000256" key="4">
    <source>
        <dbReference type="RuleBase" id="RU366045"/>
    </source>
</evidence>
<evidence type="ECO:0000313" key="7">
    <source>
        <dbReference type="Proteomes" id="UP000027265"/>
    </source>
</evidence>
<dbReference type="InParanoid" id="A0A067Q4Z5"/>
<evidence type="ECO:0000313" key="6">
    <source>
        <dbReference type="EMBL" id="KDQ62044.1"/>
    </source>
</evidence>
<dbReference type="GO" id="GO:0046872">
    <property type="term" value="F:metal ion binding"/>
    <property type="evidence" value="ECO:0007669"/>
    <property type="project" value="UniProtKB-KW"/>
</dbReference>
<dbReference type="AlphaFoldDB" id="A0A067Q4Z5"/>
<dbReference type="Gene3D" id="3.20.20.140">
    <property type="entry name" value="Metal-dependent hydrolases"/>
    <property type="match status" value="2"/>
</dbReference>
<evidence type="ECO:0000256" key="3">
    <source>
        <dbReference type="ARBA" id="ARBA00023239"/>
    </source>
</evidence>
<dbReference type="Proteomes" id="UP000027265">
    <property type="component" value="Unassembled WGS sequence"/>
</dbReference>
<dbReference type="EMBL" id="KL197711">
    <property type="protein sequence ID" value="KDQ62044.1"/>
    <property type="molecule type" value="Genomic_DNA"/>
</dbReference>
<evidence type="ECO:0000256" key="2">
    <source>
        <dbReference type="ARBA" id="ARBA00022833"/>
    </source>
</evidence>
<protein>
    <recommendedName>
        <fullName evidence="8">Amidohydrolase-related domain-containing protein</fullName>
    </recommendedName>
</protein>
<dbReference type="PANTHER" id="PTHR21240">
    <property type="entry name" value="2-AMINO-3-CARBOXYLMUCONATE-6-SEMIALDEHYDE DECARBOXYLASE"/>
    <property type="match status" value="1"/>
</dbReference>
<dbReference type="InterPro" id="IPR032465">
    <property type="entry name" value="ACMSD"/>
</dbReference>
<keyword evidence="4" id="KW-0210">Decarboxylase</keyword>
<feature type="compositionally biased region" description="Low complexity" evidence="5">
    <location>
        <begin position="220"/>
        <end position="235"/>
    </location>
</feature>
<reference evidence="7" key="1">
    <citation type="journal article" date="2014" name="Proc. Natl. Acad. Sci. U.S.A.">
        <title>Extensive sampling of basidiomycete genomes demonstrates inadequacy of the white-rot/brown-rot paradigm for wood decay fungi.</title>
        <authorList>
            <person name="Riley R."/>
            <person name="Salamov A.A."/>
            <person name="Brown D.W."/>
            <person name="Nagy L.G."/>
            <person name="Floudas D."/>
            <person name="Held B.W."/>
            <person name="Levasseur A."/>
            <person name="Lombard V."/>
            <person name="Morin E."/>
            <person name="Otillar R."/>
            <person name="Lindquist E.A."/>
            <person name="Sun H."/>
            <person name="LaButti K.M."/>
            <person name="Schmutz J."/>
            <person name="Jabbour D."/>
            <person name="Luo H."/>
            <person name="Baker S.E."/>
            <person name="Pisabarro A.G."/>
            <person name="Walton J.D."/>
            <person name="Blanchette R.A."/>
            <person name="Henrissat B."/>
            <person name="Martin F."/>
            <person name="Cullen D."/>
            <person name="Hibbett D.S."/>
            <person name="Grigoriev I.V."/>
        </authorList>
    </citation>
    <scope>NUCLEOTIDE SEQUENCE [LARGE SCALE GENOMIC DNA]</scope>
    <source>
        <strain evidence="7">MUCL 33604</strain>
    </source>
</reference>
<name>A0A067Q4Z5_9AGAM</name>
<accession>A0A067Q4Z5</accession>
<dbReference type="GO" id="GO:0005829">
    <property type="term" value="C:cytosol"/>
    <property type="evidence" value="ECO:0007669"/>
    <property type="project" value="TreeGrafter"/>
</dbReference>